<dbReference type="InterPro" id="IPR025302">
    <property type="entry name" value="DrrA1/2-like_C"/>
</dbReference>
<dbReference type="Gene3D" id="3.40.50.300">
    <property type="entry name" value="P-loop containing nucleotide triphosphate hydrolases"/>
    <property type="match status" value="1"/>
</dbReference>
<proteinExistence type="inferred from homology"/>
<dbReference type="PANTHER" id="PTHR42711">
    <property type="entry name" value="ABC TRANSPORTER ATP-BINDING PROTEIN"/>
    <property type="match status" value="1"/>
</dbReference>
<dbReference type="AlphaFoldDB" id="A0A2H5Y8B0"/>
<dbReference type="InterPro" id="IPR003439">
    <property type="entry name" value="ABC_transporter-like_ATP-bd"/>
</dbReference>
<dbReference type="EMBL" id="BEHY01000059">
    <property type="protein sequence ID" value="GBD09695.1"/>
    <property type="molecule type" value="Genomic_DNA"/>
</dbReference>
<protein>
    <submittedName>
        <fullName evidence="6">Daunorubicin/doxorubicin resistance ATP-binding protein DrrA</fullName>
        <ecNumber evidence="6">3.6.3.-</ecNumber>
    </submittedName>
</protein>
<evidence type="ECO:0000313" key="6">
    <source>
        <dbReference type="EMBL" id="GBD09695.1"/>
    </source>
</evidence>
<dbReference type="PROSITE" id="PS50893">
    <property type="entry name" value="ABC_TRANSPORTER_2"/>
    <property type="match status" value="1"/>
</dbReference>
<dbReference type="PROSITE" id="PS00211">
    <property type="entry name" value="ABC_TRANSPORTER_1"/>
    <property type="match status" value="1"/>
</dbReference>
<comment type="similarity">
    <text evidence="1">Belongs to the ABC transporter superfamily.</text>
</comment>
<keyword evidence="6" id="KW-0378">Hydrolase</keyword>
<evidence type="ECO:0000256" key="3">
    <source>
        <dbReference type="ARBA" id="ARBA00022741"/>
    </source>
</evidence>
<dbReference type="InterPro" id="IPR003593">
    <property type="entry name" value="AAA+_ATPase"/>
</dbReference>
<dbReference type="Pfam" id="PF00005">
    <property type="entry name" value="ABC_tran"/>
    <property type="match status" value="1"/>
</dbReference>
<sequence length="308" mass="34741">MSEALAIEIRDLEKSYGRVRALRGVNLEVQRGEIFAFLGPNGAGKTTTIRCMLDLIRPDRGLIRVLGIDPQRDPVAVRRRVGYLPGELHFDENLTVEGALRLFAAMRGHTVDWTYVRALAERLDLDLRPPIRNLSKGNKQKVGVIQALMHRPELLILDEPTLGLDPLMQREVLRLLREARAAGVTVFFSSHIMSEVEQVADRVGIIRQGVVVEVARTVELIRRAVRRVRVRFQAPVDPQPLTALPGVRLLRRENGDELLLQVEGAMDPFIKALAAFPVQDMETERPSLEEIFLAYYEPSPASQEEVRP</sequence>
<dbReference type="Pfam" id="PF13732">
    <property type="entry name" value="DrrA1-3_C"/>
    <property type="match status" value="1"/>
</dbReference>
<keyword evidence="3" id="KW-0547">Nucleotide-binding</keyword>
<feature type="domain" description="ABC transporter" evidence="5">
    <location>
        <begin position="7"/>
        <end position="233"/>
    </location>
</feature>
<evidence type="ECO:0000259" key="5">
    <source>
        <dbReference type="PROSITE" id="PS50893"/>
    </source>
</evidence>
<dbReference type="Proteomes" id="UP000236642">
    <property type="component" value="Unassembled WGS sequence"/>
</dbReference>
<evidence type="ECO:0000256" key="2">
    <source>
        <dbReference type="ARBA" id="ARBA00022448"/>
    </source>
</evidence>
<evidence type="ECO:0000313" key="7">
    <source>
        <dbReference type="Proteomes" id="UP000236642"/>
    </source>
</evidence>
<accession>A0A2H5Y8B0</accession>
<name>A0A2H5Y8B0_9CHLR</name>
<evidence type="ECO:0000256" key="1">
    <source>
        <dbReference type="ARBA" id="ARBA00005417"/>
    </source>
</evidence>
<dbReference type="EC" id="3.6.3.-" evidence="6"/>
<dbReference type="GO" id="GO:0016887">
    <property type="term" value="F:ATP hydrolysis activity"/>
    <property type="evidence" value="ECO:0007669"/>
    <property type="project" value="InterPro"/>
</dbReference>
<keyword evidence="2" id="KW-0813">Transport</keyword>
<keyword evidence="4 6" id="KW-0067">ATP-binding</keyword>
<evidence type="ECO:0000256" key="4">
    <source>
        <dbReference type="ARBA" id="ARBA00022840"/>
    </source>
</evidence>
<dbReference type="GO" id="GO:0005524">
    <property type="term" value="F:ATP binding"/>
    <property type="evidence" value="ECO:0007669"/>
    <property type="project" value="UniProtKB-KW"/>
</dbReference>
<reference evidence="7" key="1">
    <citation type="submission" date="2017-09" db="EMBL/GenBank/DDBJ databases">
        <title>Metaegenomics of thermophilic ammonia-oxidizing enrichment culture.</title>
        <authorList>
            <person name="Kato S."/>
            <person name="Suzuki K."/>
        </authorList>
    </citation>
    <scope>NUCLEOTIDE SEQUENCE [LARGE SCALE GENOMIC DNA]</scope>
</reference>
<gene>
    <name evidence="6" type="primary">drrA_2</name>
    <name evidence="6" type="ORF">HRbin22_01955</name>
</gene>
<dbReference type="SUPFAM" id="SSF52540">
    <property type="entry name" value="P-loop containing nucleoside triphosphate hydrolases"/>
    <property type="match status" value="1"/>
</dbReference>
<dbReference type="SMART" id="SM00382">
    <property type="entry name" value="AAA"/>
    <property type="match status" value="1"/>
</dbReference>
<dbReference type="CDD" id="cd03230">
    <property type="entry name" value="ABC_DR_subfamily_A"/>
    <property type="match status" value="1"/>
</dbReference>
<comment type="caution">
    <text evidence="6">The sequence shown here is derived from an EMBL/GenBank/DDBJ whole genome shotgun (WGS) entry which is preliminary data.</text>
</comment>
<dbReference type="PANTHER" id="PTHR42711:SF5">
    <property type="entry name" value="ABC TRANSPORTER ATP-BINDING PROTEIN NATA"/>
    <property type="match status" value="1"/>
</dbReference>
<organism evidence="6 7">
    <name type="scientific">Candidatus Thermoflexus japonica</name>
    <dbReference type="NCBI Taxonomy" id="2035417"/>
    <lineage>
        <taxon>Bacteria</taxon>
        <taxon>Bacillati</taxon>
        <taxon>Chloroflexota</taxon>
        <taxon>Thermoflexia</taxon>
        <taxon>Thermoflexales</taxon>
        <taxon>Thermoflexaceae</taxon>
        <taxon>Thermoflexus</taxon>
    </lineage>
</organism>
<dbReference type="InterPro" id="IPR017871">
    <property type="entry name" value="ABC_transporter-like_CS"/>
</dbReference>
<dbReference type="InterPro" id="IPR050763">
    <property type="entry name" value="ABC_transporter_ATP-binding"/>
</dbReference>
<dbReference type="InterPro" id="IPR027417">
    <property type="entry name" value="P-loop_NTPase"/>
</dbReference>